<proteinExistence type="predicted"/>
<evidence type="ECO:0000256" key="16">
    <source>
        <dbReference type="ARBA" id="ARBA00023180"/>
    </source>
</evidence>
<reference evidence="23" key="1">
    <citation type="journal article" date="2014" name="Science">
        <title>Ancient hybridizations among the ancestral genomes of bread wheat.</title>
        <authorList>
            <consortium name="International Wheat Genome Sequencing Consortium,"/>
            <person name="Marcussen T."/>
            <person name="Sandve S.R."/>
            <person name="Heier L."/>
            <person name="Spannagl M."/>
            <person name="Pfeifer M."/>
            <person name="Jakobsen K.S."/>
            <person name="Wulff B.B."/>
            <person name="Steuernagel B."/>
            <person name="Mayer K.F."/>
            <person name="Olsen O.A."/>
        </authorList>
    </citation>
    <scope>NUCLEOTIDE SEQUENCE [LARGE SCALE GENOMIC DNA]</scope>
    <source>
        <strain evidence="23">cv. AL8/78</strain>
    </source>
</reference>
<evidence type="ECO:0000256" key="1">
    <source>
        <dbReference type="ARBA" id="ARBA00004479"/>
    </source>
</evidence>
<dbReference type="InterPro" id="IPR011009">
    <property type="entry name" value="Kinase-like_dom_sf"/>
</dbReference>
<dbReference type="InterPro" id="IPR008271">
    <property type="entry name" value="Ser/Thr_kinase_AS"/>
</dbReference>
<keyword evidence="7" id="KW-0732">Signal</keyword>
<keyword evidence="14" id="KW-1015">Disulfide bond</keyword>
<dbReference type="InterPro" id="IPR051343">
    <property type="entry name" value="G-type_lectin_kinases/EP1-like"/>
</dbReference>
<comment type="subcellular location">
    <subcellularLocation>
        <location evidence="1">Membrane</location>
        <topology evidence="1">Single-pass type I membrane protein</topology>
    </subcellularLocation>
</comment>
<evidence type="ECO:0000256" key="19">
    <source>
        <dbReference type="PROSITE-ProRule" id="PRU10141"/>
    </source>
</evidence>
<dbReference type="RefSeq" id="XP_073356727.1">
    <property type="nucleotide sequence ID" value="XM_073500626.1"/>
</dbReference>
<evidence type="ECO:0000256" key="9">
    <source>
        <dbReference type="ARBA" id="ARBA00022741"/>
    </source>
</evidence>
<evidence type="ECO:0000256" key="2">
    <source>
        <dbReference type="ARBA" id="ARBA00012513"/>
    </source>
</evidence>
<feature type="binding site" evidence="19">
    <location>
        <position position="407"/>
    </location>
    <ligand>
        <name>ATP</name>
        <dbReference type="ChEBI" id="CHEBI:30616"/>
    </ligand>
</feature>
<dbReference type="Proteomes" id="UP000015105">
    <property type="component" value="Chromosome 6D"/>
</dbReference>
<accession>A0A453N8T1</accession>
<dbReference type="EC" id="2.7.11.1" evidence="2"/>
<keyword evidence="10" id="KW-0418">Kinase</keyword>
<dbReference type="Gramene" id="AET6Gv20278700.1">
    <property type="protein sequence ID" value="AET6Gv20278700.1"/>
    <property type="gene ID" value="AET6Gv20278700"/>
</dbReference>
<keyword evidence="9 19" id="KW-0547">Nucleotide-binding</keyword>
<dbReference type="Gene3D" id="3.30.200.20">
    <property type="entry name" value="Phosphorylase Kinase, domain 1"/>
    <property type="match status" value="1"/>
</dbReference>
<evidence type="ECO:0000256" key="10">
    <source>
        <dbReference type="ARBA" id="ARBA00022777"/>
    </source>
</evidence>
<comment type="catalytic activity">
    <reaction evidence="17">
        <text>L-threonyl-[protein] + ATP = O-phospho-L-threonyl-[protein] + ADP + H(+)</text>
        <dbReference type="Rhea" id="RHEA:46608"/>
        <dbReference type="Rhea" id="RHEA-COMP:11060"/>
        <dbReference type="Rhea" id="RHEA-COMP:11605"/>
        <dbReference type="ChEBI" id="CHEBI:15378"/>
        <dbReference type="ChEBI" id="CHEBI:30013"/>
        <dbReference type="ChEBI" id="CHEBI:30616"/>
        <dbReference type="ChEBI" id="CHEBI:61977"/>
        <dbReference type="ChEBI" id="CHEBI:456216"/>
        <dbReference type="EC" id="2.7.11.1"/>
    </reaction>
</comment>
<evidence type="ECO:0000259" key="21">
    <source>
        <dbReference type="PROSITE" id="PS50011"/>
    </source>
</evidence>
<dbReference type="AlphaFoldDB" id="A0A453N8T1"/>
<dbReference type="PROSITE" id="PS00107">
    <property type="entry name" value="PROTEIN_KINASE_ATP"/>
    <property type="match status" value="1"/>
</dbReference>
<keyword evidence="3" id="KW-0723">Serine/threonine-protein kinase</keyword>
<dbReference type="GeneID" id="109763136"/>
<evidence type="ECO:0000256" key="20">
    <source>
        <dbReference type="SAM" id="Phobius"/>
    </source>
</evidence>
<dbReference type="FunFam" id="3.30.200.20:FF:000059">
    <property type="entry name" value="S-receptor-like serine/threonine-protein kinase"/>
    <property type="match status" value="1"/>
</dbReference>
<reference evidence="22" key="4">
    <citation type="submission" date="2019-03" db="UniProtKB">
        <authorList>
            <consortium name="EnsemblPlants"/>
        </authorList>
    </citation>
    <scope>IDENTIFICATION</scope>
</reference>
<sequence length="564" mass="61277">MRDDGNFVLFGADGTVVWQTFESPTDTLVAGQDLVPAAQLFSGVSDTNKAVGKYQLTNQQQDSNLVLYPVGTPNDAASSYWNTGTFDLGFTLILRLDTSGLLYQVNNDGSFTKNLTQPGALKAGEQANYRLTLDPDGVLRLYRHAFVSGGASNTTVAWSALTGRCLVHGVCGYKSYCVLDQDRPSCLCPHGFDFVNASNSALGCTVNSGDCKGGQQQDTVDFSVKFMSNMEWADIPYEVVGKATSAADCMTACMADCLCVAVLQDADKGTCSKQQLPLRYGRRGGRYTLFVKTAGAATNGSKPIGRTTIIMLVCIGILAFVALSAFTASGWLLHVKRRAVLRNVAPANAEAGGGEGLEEEEVAPLRSYSYQEMERATYCFRDPVGRGAFGTVFKGALRNCEKAIAVKRLEKLVEDGEREFQREVRAIRRTSHRNLVRLLGFCHEGAHRLLVYEFMSNGSVADLLFRGASTPSWSDCLGIALDVARGLHYLHDELSSRVTHCDVKPQNILIDAAGTAKIADFRLAKLLQPNQTRTFTGVRGTRGYLAPEWYRGTGPVTAKVDVYS</sequence>
<keyword evidence="6 20" id="KW-0812">Transmembrane</keyword>
<dbReference type="GO" id="GO:0004674">
    <property type="term" value="F:protein serine/threonine kinase activity"/>
    <property type="evidence" value="ECO:0007669"/>
    <property type="project" value="UniProtKB-KW"/>
</dbReference>
<keyword evidence="11 19" id="KW-0067">ATP-binding</keyword>
<keyword evidence="12 20" id="KW-1133">Transmembrane helix</keyword>
<evidence type="ECO:0000256" key="14">
    <source>
        <dbReference type="ARBA" id="ARBA00023157"/>
    </source>
</evidence>
<comment type="catalytic activity">
    <reaction evidence="18">
        <text>L-seryl-[protein] + ATP = O-phospho-L-seryl-[protein] + ADP + H(+)</text>
        <dbReference type="Rhea" id="RHEA:17989"/>
        <dbReference type="Rhea" id="RHEA-COMP:9863"/>
        <dbReference type="Rhea" id="RHEA-COMP:11604"/>
        <dbReference type="ChEBI" id="CHEBI:15378"/>
        <dbReference type="ChEBI" id="CHEBI:29999"/>
        <dbReference type="ChEBI" id="CHEBI:30616"/>
        <dbReference type="ChEBI" id="CHEBI:83421"/>
        <dbReference type="ChEBI" id="CHEBI:456216"/>
        <dbReference type="EC" id="2.7.11.1"/>
    </reaction>
</comment>
<evidence type="ECO:0000256" key="7">
    <source>
        <dbReference type="ARBA" id="ARBA00022729"/>
    </source>
</evidence>
<reference evidence="22" key="5">
    <citation type="journal article" date="2021" name="G3 (Bethesda)">
        <title>Aegilops tauschii genome assembly Aet v5.0 features greater sequence contiguity and improved annotation.</title>
        <authorList>
            <person name="Wang L."/>
            <person name="Zhu T."/>
            <person name="Rodriguez J.C."/>
            <person name="Deal K.R."/>
            <person name="Dubcovsky J."/>
            <person name="McGuire P.E."/>
            <person name="Lux T."/>
            <person name="Spannagl M."/>
            <person name="Mayer K.F.X."/>
            <person name="Baldrich P."/>
            <person name="Meyers B.C."/>
            <person name="Huo N."/>
            <person name="Gu Y.Q."/>
            <person name="Zhou H."/>
            <person name="Devos K.M."/>
            <person name="Bennetzen J.L."/>
            <person name="Unver T."/>
            <person name="Budak H."/>
            <person name="Gulick P.J."/>
            <person name="Galiba G."/>
            <person name="Kalapos B."/>
            <person name="Nelson D.R."/>
            <person name="Li P."/>
            <person name="You F.M."/>
            <person name="Luo M.C."/>
            <person name="Dvorak J."/>
        </authorList>
    </citation>
    <scope>NUCLEOTIDE SEQUENCE [LARGE SCALE GENOMIC DNA]</scope>
    <source>
        <strain evidence="22">cv. AL8/78</strain>
    </source>
</reference>
<evidence type="ECO:0000256" key="11">
    <source>
        <dbReference type="ARBA" id="ARBA00022840"/>
    </source>
</evidence>
<dbReference type="SMART" id="SM00220">
    <property type="entry name" value="S_TKc"/>
    <property type="match status" value="1"/>
</dbReference>
<dbReference type="InterPro" id="IPR017441">
    <property type="entry name" value="Protein_kinase_ATP_BS"/>
</dbReference>
<keyword evidence="23" id="KW-1185">Reference proteome</keyword>
<keyword evidence="8" id="KW-0430">Lectin</keyword>
<organism evidence="22 23">
    <name type="scientific">Aegilops tauschii subsp. strangulata</name>
    <name type="common">Goatgrass</name>
    <dbReference type="NCBI Taxonomy" id="200361"/>
    <lineage>
        <taxon>Eukaryota</taxon>
        <taxon>Viridiplantae</taxon>
        <taxon>Streptophyta</taxon>
        <taxon>Embryophyta</taxon>
        <taxon>Tracheophyta</taxon>
        <taxon>Spermatophyta</taxon>
        <taxon>Magnoliopsida</taxon>
        <taxon>Liliopsida</taxon>
        <taxon>Poales</taxon>
        <taxon>Poaceae</taxon>
        <taxon>BOP clade</taxon>
        <taxon>Pooideae</taxon>
        <taxon>Triticodae</taxon>
        <taxon>Triticeae</taxon>
        <taxon>Triticinae</taxon>
        <taxon>Aegilops</taxon>
    </lineage>
</organism>
<dbReference type="PANTHER" id="PTHR47976:SF27">
    <property type="entry name" value="RECEPTOR-LIKE SERINE_THREONINE-PROTEIN KINASE"/>
    <property type="match status" value="1"/>
</dbReference>
<dbReference type="PROSITE" id="PS50011">
    <property type="entry name" value="PROTEIN_KINASE_DOM"/>
    <property type="match status" value="1"/>
</dbReference>
<protein>
    <recommendedName>
        <fullName evidence="2">non-specific serine/threonine protein kinase</fullName>
        <ecNumber evidence="2">2.7.11.1</ecNumber>
    </recommendedName>
</protein>
<evidence type="ECO:0000256" key="8">
    <source>
        <dbReference type="ARBA" id="ARBA00022734"/>
    </source>
</evidence>
<dbReference type="Gene3D" id="1.10.510.10">
    <property type="entry name" value="Transferase(Phosphotransferase) domain 1"/>
    <property type="match status" value="1"/>
</dbReference>
<dbReference type="Gene3D" id="2.90.10.10">
    <property type="entry name" value="Bulb-type lectin domain"/>
    <property type="match status" value="1"/>
</dbReference>
<evidence type="ECO:0000256" key="4">
    <source>
        <dbReference type="ARBA" id="ARBA00022536"/>
    </source>
</evidence>
<reference evidence="22" key="3">
    <citation type="journal article" date="2017" name="Nature">
        <title>Genome sequence of the progenitor of the wheat D genome Aegilops tauschii.</title>
        <authorList>
            <person name="Luo M.C."/>
            <person name="Gu Y.Q."/>
            <person name="Puiu D."/>
            <person name="Wang H."/>
            <person name="Twardziok S.O."/>
            <person name="Deal K.R."/>
            <person name="Huo N."/>
            <person name="Zhu T."/>
            <person name="Wang L."/>
            <person name="Wang Y."/>
            <person name="McGuire P.E."/>
            <person name="Liu S."/>
            <person name="Long H."/>
            <person name="Ramasamy R.K."/>
            <person name="Rodriguez J.C."/>
            <person name="Van S.L."/>
            <person name="Yuan L."/>
            <person name="Wang Z."/>
            <person name="Xia Z."/>
            <person name="Xiao L."/>
            <person name="Anderson O.D."/>
            <person name="Ouyang S."/>
            <person name="Liang Y."/>
            <person name="Zimin A.V."/>
            <person name="Pertea G."/>
            <person name="Qi P."/>
            <person name="Bennetzen J.L."/>
            <person name="Dai X."/>
            <person name="Dawson M.W."/>
            <person name="Muller H.G."/>
            <person name="Kugler K."/>
            <person name="Rivarola-Duarte L."/>
            <person name="Spannagl M."/>
            <person name="Mayer K.F.X."/>
            <person name="Lu F.H."/>
            <person name="Bevan M.W."/>
            <person name="Leroy P."/>
            <person name="Li P."/>
            <person name="You F.M."/>
            <person name="Sun Q."/>
            <person name="Liu Z."/>
            <person name="Lyons E."/>
            <person name="Wicker T."/>
            <person name="Salzberg S.L."/>
            <person name="Devos K.M."/>
            <person name="Dvorak J."/>
        </authorList>
    </citation>
    <scope>NUCLEOTIDE SEQUENCE [LARGE SCALE GENOMIC DNA]</scope>
    <source>
        <strain evidence="22">cv. AL8/78</strain>
    </source>
</reference>
<dbReference type="PROSITE" id="PS00108">
    <property type="entry name" value="PROTEIN_KINASE_ST"/>
    <property type="match status" value="1"/>
</dbReference>
<reference evidence="23" key="2">
    <citation type="journal article" date="2017" name="Nat. Plants">
        <title>The Aegilops tauschii genome reveals multiple impacts of transposons.</title>
        <authorList>
            <person name="Zhao G."/>
            <person name="Zou C."/>
            <person name="Li K."/>
            <person name="Wang K."/>
            <person name="Li T."/>
            <person name="Gao L."/>
            <person name="Zhang X."/>
            <person name="Wang H."/>
            <person name="Yang Z."/>
            <person name="Liu X."/>
            <person name="Jiang W."/>
            <person name="Mao L."/>
            <person name="Kong X."/>
            <person name="Jiao Y."/>
            <person name="Jia J."/>
        </authorList>
    </citation>
    <scope>NUCLEOTIDE SEQUENCE [LARGE SCALE GENOMIC DNA]</scope>
    <source>
        <strain evidence="23">cv. AL8/78</strain>
    </source>
</reference>
<keyword evidence="5" id="KW-0808">Transferase</keyword>
<evidence type="ECO:0000256" key="5">
    <source>
        <dbReference type="ARBA" id="ARBA00022679"/>
    </source>
</evidence>
<evidence type="ECO:0000256" key="18">
    <source>
        <dbReference type="ARBA" id="ARBA00048679"/>
    </source>
</evidence>
<evidence type="ECO:0000256" key="15">
    <source>
        <dbReference type="ARBA" id="ARBA00023170"/>
    </source>
</evidence>
<evidence type="ECO:0000256" key="12">
    <source>
        <dbReference type="ARBA" id="ARBA00022989"/>
    </source>
</evidence>
<evidence type="ECO:0000256" key="6">
    <source>
        <dbReference type="ARBA" id="ARBA00022692"/>
    </source>
</evidence>
<dbReference type="Pfam" id="PF00069">
    <property type="entry name" value="Pkinase"/>
    <property type="match status" value="1"/>
</dbReference>
<evidence type="ECO:0000256" key="13">
    <source>
        <dbReference type="ARBA" id="ARBA00023136"/>
    </source>
</evidence>
<keyword evidence="15" id="KW-0675">Receptor</keyword>
<dbReference type="InterPro" id="IPR036426">
    <property type="entry name" value="Bulb-type_lectin_dom_sf"/>
</dbReference>
<feature type="transmembrane region" description="Helical" evidence="20">
    <location>
        <begin position="309"/>
        <end position="333"/>
    </location>
</feature>
<evidence type="ECO:0000256" key="17">
    <source>
        <dbReference type="ARBA" id="ARBA00047899"/>
    </source>
</evidence>
<dbReference type="STRING" id="200361.A0A453N8T1"/>
<evidence type="ECO:0000313" key="23">
    <source>
        <dbReference type="Proteomes" id="UP000015105"/>
    </source>
</evidence>
<dbReference type="SUPFAM" id="SSF51110">
    <property type="entry name" value="alpha-D-mannose-specific plant lectins"/>
    <property type="match status" value="2"/>
</dbReference>
<dbReference type="GO" id="GO:0005524">
    <property type="term" value="F:ATP binding"/>
    <property type="evidence" value="ECO:0007669"/>
    <property type="project" value="UniProtKB-UniRule"/>
</dbReference>
<dbReference type="InterPro" id="IPR000719">
    <property type="entry name" value="Prot_kinase_dom"/>
</dbReference>
<keyword evidence="4" id="KW-0245">EGF-like domain</keyword>
<dbReference type="EnsemblPlants" id="AET6Gv20278700.1">
    <property type="protein sequence ID" value="AET6Gv20278700.1"/>
    <property type="gene ID" value="AET6Gv20278700"/>
</dbReference>
<name>A0A453N8T1_AEGTS</name>
<dbReference type="GO" id="GO:0030246">
    <property type="term" value="F:carbohydrate binding"/>
    <property type="evidence" value="ECO:0007669"/>
    <property type="project" value="UniProtKB-KW"/>
</dbReference>
<dbReference type="PANTHER" id="PTHR47976">
    <property type="entry name" value="G-TYPE LECTIN S-RECEPTOR-LIKE SERINE/THREONINE-PROTEIN KINASE SD2-5"/>
    <property type="match status" value="1"/>
</dbReference>
<dbReference type="FunFam" id="2.90.10.10:FF:000026">
    <property type="entry name" value="Serine/threonine-protein kinase"/>
    <property type="match status" value="1"/>
</dbReference>
<feature type="domain" description="Protein kinase" evidence="21">
    <location>
        <begin position="378"/>
        <end position="564"/>
    </location>
</feature>
<dbReference type="GO" id="GO:0016020">
    <property type="term" value="C:membrane"/>
    <property type="evidence" value="ECO:0007669"/>
    <property type="project" value="UniProtKB-SubCell"/>
</dbReference>
<dbReference type="SUPFAM" id="SSF56112">
    <property type="entry name" value="Protein kinase-like (PK-like)"/>
    <property type="match status" value="1"/>
</dbReference>
<keyword evidence="16" id="KW-0325">Glycoprotein</keyword>
<keyword evidence="13 20" id="KW-0472">Membrane</keyword>
<evidence type="ECO:0000256" key="3">
    <source>
        <dbReference type="ARBA" id="ARBA00022527"/>
    </source>
</evidence>
<evidence type="ECO:0000313" key="22">
    <source>
        <dbReference type="EnsemblPlants" id="AET6Gv20278700.1"/>
    </source>
</evidence>